<dbReference type="InterPro" id="IPR002562">
    <property type="entry name" value="3'-5'_exonuclease_dom"/>
</dbReference>
<dbReference type="Pfam" id="PF00570">
    <property type="entry name" value="HRDC"/>
    <property type="match status" value="1"/>
</dbReference>
<evidence type="ECO:0000259" key="2">
    <source>
        <dbReference type="PROSITE" id="PS50967"/>
    </source>
</evidence>
<dbReference type="PROSITE" id="PS50967">
    <property type="entry name" value="HRDC"/>
    <property type="match status" value="1"/>
</dbReference>
<dbReference type="SUPFAM" id="SSF53098">
    <property type="entry name" value="Ribonuclease H-like"/>
    <property type="match status" value="1"/>
</dbReference>
<evidence type="ECO:0000313" key="4">
    <source>
        <dbReference type="Proteomes" id="UP000824190"/>
    </source>
</evidence>
<dbReference type="InterPro" id="IPR041605">
    <property type="entry name" value="Exo_C"/>
</dbReference>
<accession>A0A9D1UMI5</accession>
<feature type="compositionally biased region" description="Basic and acidic residues" evidence="1">
    <location>
        <begin position="10"/>
        <end position="19"/>
    </location>
</feature>
<reference evidence="3" key="2">
    <citation type="submission" date="2021-04" db="EMBL/GenBank/DDBJ databases">
        <authorList>
            <person name="Gilroy R."/>
        </authorList>
    </citation>
    <scope>NUCLEOTIDE SEQUENCE</scope>
    <source>
        <strain evidence="3">CHK32-1732</strain>
    </source>
</reference>
<protein>
    <submittedName>
        <fullName evidence="3">HRDC domain-containing protein</fullName>
    </submittedName>
</protein>
<dbReference type="Pfam" id="PF18305">
    <property type="entry name" value="DNA_pol_A_exoN"/>
    <property type="match status" value="1"/>
</dbReference>
<reference evidence="3" key="1">
    <citation type="journal article" date="2021" name="PeerJ">
        <title>Extensive microbial diversity within the chicken gut microbiome revealed by metagenomics and culture.</title>
        <authorList>
            <person name="Gilroy R."/>
            <person name="Ravi A."/>
            <person name="Getino M."/>
            <person name="Pursley I."/>
            <person name="Horton D.L."/>
            <person name="Alikhan N.F."/>
            <person name="Baker D."/>
            <person name="Gharbi K."/>
            <person name="Hall N."/>
            <person name="Watson M."/>
            <person name="Adriaenssens E.M."/>
            <person name="Foster-Nyarko E."/>
            <person name="Jarju S."/>
            <person name="Secka A."/>
            <person name="Antonio M."/>
            <person name="Oren A."/>
            <person name="Chaudhuri R.R."/>
            <person name="La Ragione R."/>
            <person name="Hildebrand F."/>
            <person name="Pallen M.J."/>
        </authorList>
    </citation>
    <scope>NUCLEOTIDE SEQUENCE</scope>
    <source>
        <strain evidence="3">CHK32-1732</strain>
    </source>
</reference>
<dbReference type="Pfam" id="PF01612">
    <property type="entry name" value="DNA_pol_A_exo1"/>
    <property type="match status" value="1"/>
</dbReference>
<sequence>MDGHRHRPVRTRECFRPRPGECGGSPARGGHGHRKPLEAARLGAVPHHPDSTVQHLSRPREGVPTVADTASAVRRVTEALGDGRGPIAVDTERASGFRFDDRAYLVQVRREGAGTHLVDPASVSDAGTLMAPVMNESPWILHAGHSDLPALTSLGWRTPQLHDTQVAGRLLGYGQVGLAGMLGDFLGVTVAKDKGREDWSARPIPTAMLSYAALDVELLIELLDSAMDQLTSLGREAWYHQECQRIRVDWSHPVQPQDWRQLRGIGSLRNRRGLEVARRLTEERTRIARERDIPPEQVLRTSSILDVAKSPSKASRQLQRPQSGGRRVDRAARTLLLQAVQDALSADAAELPTVQRSVAGRPDHRHWAKEYPLAHALLQGFRKAVGHLSEDTGIRVEDLIVVRHLRSVAWDVSEASAPTVPGFTGEDPVGDLEDLLGSLLEDCGCRPWQVGLLVPVLLPVVVDCLD</sequence>
<dbReference type="InterPro" id="IPR044876">
    <property type="entry name" value="HRDC_dom_sf"/>
</dbReference>
<dbReference type="GO" id="GO:0000166">
    <property type="term" value="F:nucleotide binding"/>
    <property type="evidence" value="ECO:0007669"/>
    <property type="project" value="InterPro"/>
</dbReference>
<feature type="domain" description="HRDC" evidence="2">
    <location>
        <begin position="270"/>
        <end position="350"/>
    </location>
</feature>
<dbReference type="PANTHER" id="PTHR47649">
    <property type="entry name" value="RIBONUCLEASE D"/>
    <property type="match status" value="1"/>
</dbReference>
<proteinExistence type="predicted"/>
<organism evidence="3 4">
    <name type="scientific">Candidatus Corynebacterium avicola</name>
    <dbReference type="NCBI Taxonomy" id="2838527"/>
    <lineage>
        <taxon>Bacteria</taxon>
        <taxon>Bacillati</taxon>
        <taxon>Actinomycetota</taxon>
        <taxon>Actinomycetes</taxon>
        <taxon>Mycobacteriales</taxon>
        <taxon>Corynebacteriaceae</taxon>
        <taxon>Corynebacterium</taxon>
    </lineage>
</organism>
<dbReference type="InterPro" id="IPR010997">
    <property type="entry name" value="HRDC-like_sf"/>
</dbReference>
<dbReference type="SMART" id="SM00474">
    <property type="entry name" value="35EXOc"/>
    <property type="match status" value="1"/>
</dbReference>
<dbReference type="AlphaFoldDB" id="A0A9D1UMI5"/>
<dbReference type="InterPro" id="IPR012337">
    <property type="entry name" value="RNaseH-like_sf"/>
</dbReference>
<feature type="region of interest" description="Disordered" evidence="1">
    <location>
        <begin position="1"/>
        <end position="34"/>
    </location>
</feature>
<dbReference type="Gene3D" id="3.30.420.10">
    <property type="entry name" value="Ribonuclease H-like superfamily/Ribonuclease H"/>
    <property type="match status" value="1"/>
</dbReference>
<dbReference type="SUPFAM" id="SSF47819">
    <property type="entry name" value="HRDC-like"/>
    <property type="match status" value="1"/>
</dbReference>
<dbReference type="PANTHER" id="PTHR47649:SF1">
    <property type="entry name" value="RIBONUCLEASE D"/>
    <property type="match status" value="1"/>
</dbReference>
<dbReference type="InterPro" id="IPR051086">
    <property type="entry name" value="RNase_D-like"/>
</dbReference>
<gene>
    <name evidence="3" type="ORF">H9870_10235</name>
</gene>
<dbReference type="InterPro" id="IPR002121">
    <property type="entry name" value="HRDC_dom"/>
</dbReference>
<comment type="caution">
    <text evidence="3">The sequence shown here is derived from an EMBL/GenBank/DDBJ whole genome shotgun (WGS) entry which is preliminary data.</text>
</comment>
<dbReference type="GO" id="GO:0006139">
    <property type="term" value="P:nucleobase-containing compound metabolic process"/>
    <property type="evidence" value="ECO:0007669"/>
    <property type="project" value="InterPro"/>
</dbReference>
<evidence type="ECO:0000256" key="1">
    <source>
        <dbReference type="SAM" id="MobiDB-lite"/>
    </source>
</evidence>
<dbReference type="GO" id="GO:0003676">
    <property type="term" value="F:nucleic acid binding"/>
    <property type="evidence" value="ECO:0007669"/>
    <property type="project" value="InterPro"/>
</dbReference>
<dbReference type="GO" id="GO:0008408">
    <property type="term" value="F:3'-5' exonuclease activity"/>
    <property type="evidence" value="ECO:0007669"/>
    <property type="project" value="InterPro"/>
</dbReference>
<dbReference type="Gene3D" id="1.10.150.80">
    <property type="entry name" value="HRDC domain"/>
    <property type="match status" value="2"/>
</dbReference>
<dbReference type="EMBL" id="DXGC01000084">
    <property type="protein sequence ID" value="HIW92026.1"/>
    <property type="molecule type" value="Genomic_DNA"/>
</dbReference>
<dbReference type="Proteomes" id="UP000824190">
    <property type="component" value="Unassembled WGS sequence"/>
</dbReference>
<name>A0A9D1UMI5_9CORY</name>
<dbReference type="CDD" id="cd06142">
    <property type="entry name" value="RNaseD_exo"/>
    <property type="match status" value="1"/>
</dbReference>
<evidence type="ECO:0000313" key="3">
    <source>
        <dbReference type="EMBL" id="HIW92026.1"/>
    </source>
</evidence>
<dbReference type="InterPro" id="IPR036397">
    <property type="entry name" value="RNaseH_sf"/>
</dbReference>